<reference evidence="2 3" key="1">
    <citation type="submission" date="2017-01" db="EMBL/GenBank/DDBJ databases">
        <authorList>
            <person name="Wolfgang W.J."/>
            <person name="Cole J."/>
            <person name="Wroblewski D."/>
            <person name="Mcginnis J."/>
            <person name="Musser K.A."/>
        </authorList>
    </citation>
    <scope>NUCLEOTIDE SEQUENCE [LARGE SCALE GENOMIC DNA]</scope>
    <source>
        <strain evidence="2 3">93087</strain>
    </source>
</reference>
<name>A0ABX3WLH5_9NEIS</name>
<evidence type="ECO:0000313" key="2">
    <source>
        <dbReference type="EMBL" id="OSI33464.1"/>
    </source>
</evidence>
<dbReference type="Proteomes" id="UP000193346">
    <property type="component" value="Unassembled WGS sequence"/>
</dbReference>
<organism evidence="2 3">
    <name type="scientific">Neisseria dumasiana</name>
    <dbReference type="NCBI Taxonomy" id="1931275"/>
    <lineage>
        <taxon>Bacteria</taxon>
        <taxon>Pseudomonadati</taxon>
        <taxon>Pseudomonadota</taxon>
        <taxon>Betaproteobacteria</taxon>
        <taxon>Neisseriales</taxon>
        <taxon>Neisseriaceae</taxon>
        <taxon>Neisseria</taxon>
    </lineage>
</organism>
<sequence>MNQEFKNNLGSATFILCVVISGLSYSFKDQIPSEYLGFACGIASISLWEFIKSLFTNRKSLVTVCDWLMTIISIGIGILFVIALNTNSLIGLDKGAKFDGTNISIWSLMFFIGSTIMSELISWLKSELK</sequence>
<keyword evidence="1" id="KW-0812">Transmembrane</keyword>
<accession>A0ABX3WLH5</accession>
<feature type="transmembrane region" description="Helical" evidence="1">
    <location>
        <begin position="105"/>
        <end position="124"/>
    </location>
</feature>
<protein>
    <submittedName>
        <fullName evidence="2">Uncharacterized protein</fullName>
    </submittedName>
</protein>
<feature type="transmembrane region" description="Helical" evidence="1">
    <location>
        <begin position="67"/>
        <end position="85"/>
    </location>
</feature>
<evidence type="ECO:0000256" key="1">
    <source>
        <dbReference type="SAM" id="Phobius"/>
    </source>
</evidence>
<dbReference type="RefSeq" id="WP_085418633.1">
    <property type="nucleotide sequence ID" value="NZ_CP091509.1"/>
</dbReference>
<dbReference type="EMBL" id="MTAC01000021">
    <property type="protein sequence ID" value="OSI33464.1"/>
    <property type="molecule type" value="Genomic_DNA"/>
</dbReference>
<keyword evidence="1" id="KW-1133">Transmembrane helix</keyword>
<proteinExistence type="predicted"/>
<gene>
    <name evidence="2" type="ORF">BV913_08540</name>
</gene>
<keyword evidence="3" id="KW-1185">Reference proteome</keyword>
<feature type="transmembrane region" description="Helical" evidence="1">
    <location>
        <begin position="36"/>
        <end position="55"/>
    </location>
</feature>
<comment type="caution">
    <text evidence="2">The sequence shown here is derived from an EMBL/GenBank/DDBJ whole genome shotgun (WGS) entry which is preliminary data.</text>
</comment>
<keyword evidence="1" id="KW-0472">Membrane</keyword>
<evidence type="ECO:0000313" key="3">
    <source>
        <dbReference type="Proteomes" id="UP000193346"/>
    </source>
</evidence>